<sequence length="184" mass="19784">MADKSITQPTSTSQIAPPDPTTSHKNNHRPSSPPSSPSAPHQRPGESIMNSQDPSTEALRQWAADKEKQYPGADGSIAVTAQSYDFMAWGGAHIVPRKGDTLAPPDKKMRHGEVEYAEPAEGDMSGGDAKTGEGVGEHEGGKEKKKKDRLKSPRQGQKAKSSYGTADPTVYNDNPVTAWEIYEA</sequence>
<feature type="region of interest" description="Disordered" evidence="1">
    <location>
        <begin position="1"/>
        <end position="74"/>
    </location>
</feature>
<reference evidence="2" key="1">
    <citation type="submission" date="2021-03" db="EMBL/GenBank/DDBJ databases">
        <authorList>
            <person name="Tagirdzhanova G."/>
        </authorList>
    </citation>
    <scope>NUCLEOTIDE SEQUENCE</scope>
</reference>
<feature type="compositionally biased region" description="Basic and acidic residues" evidence="1">
    <location>
        <begin position="97"/>
        <end position="114"/>
    </location>
</feature>
<keyword evidence="3" id="KW-1185">Reference proteome</keyword>
<organism evidence="2 3">
    <name type="scientific">Imshaugia aleurites</name>
    <dbReference type="NCBI Taxonomy" id="172621"/>
    <lineage>
        <taxon>Eukaryota</taxon>
        <taxon>Fungi</taxon>
        <taxon>Dikarya</taxon>
        <taxon>Ascomycota</taxon>
        <taxon>Pezizomycotina</taxon>
        <taxon>Lecanoromycetes</taxon>
        <taxon>OSLEUM clade</taxon>
        <taxon>Lecanoromycetidae</taxon>
        <taxon>Lecanorales</taxon>
        <taxon>Lecanorineae</taxon>
        <taxon>Parmeliaceae</taxon>
        <taxon>Imshaugia</taxon>
    </lineage>
</organism>
<accession>A0A8H3IHE2</accession>
<protein>
    <submittedName>
        <fullName evidence="2">Uncharacterized protein</fullName>
    </submittedName>
</protein>
<feature type="compositionally biased region" description="Polar residues" evidence="1">
    <location>
        <begin position="1"/>
        <end position="15"/>
    </location>
</feature>
<name>A0A8H3IHE2_9LECA</name>
<evidence type="ECO:0000256" key="1">
    <source>
        <dbReference type="SAM" id="MobiDB-lite"/>
    </source>
</evidence>
<comment type="caution">
    <text evidence="2">The sequence shown here is derived from an EMBL/GenBank/DDBJ whole genome shotgun (WGS) entry which is preliminary data.</text>
</comment>
<gene>
    <name evidence="2" type="ORF">IMSHALPRED_004420</name>
</gene>
<evidence type="ECO:0000313" key="3">
    <source>
        <dbReference type="Proteomes" id="UP000664534"/>
    </source>
</evidence>
<dbReference type="AlphaFoldDB" id="A0A8H3IHE2"/>
<feature type="compositionally biased region" description="Polar residues" evidence="1">
    <location>
        <begin position="154"/>
        <end position="164"/>
    </location>
</feature>
<feature type="region of interest" description="Disordered" evidence="1">
    <location>
        <begin position="95"/>
        <end position="171"/>
    </location>
</feature>
<proteinExistence type="predicted"/>
<evidence type="ECO:0000313" key="2">
    <source>
        <dbReference type="EMBL" id="CAF9918803.1"/>
    </source>
</evidence>
<dbReference type="OrthoDB" id="5425879at2759"/>
<dbReference type="Proteomes" id="UP000664534">
    <property type="component" value="Unassembled WGS sequence"/>
</dbReference>
<dbReference type="EMBL" id="CAJPDT010000021">
    <property type="protein sequence ID" value="CAF9918803.1"/>
    <property type="molecule type" value="Genomic_DNA"/>
</dbReference>